<evidence type="ECO:0000313" key="1">
    <source>
        <dbReference type="EMBL" id="MFD2696150.1"/>
    </source>
</evidence>
<keyword evidence="2" id="KW-1185">Reference proteome</keyword>
<dbReference type="InterPro" id="IPR027268">
    <property type="entry name" value="Peptidase_M4/M1_CTD_sf"/>
</dbReference>
<name>A0ABW5S9T4_9BACL</name>
<dbReference type="Gene3D" id="1.10.390.10">
    <property type="entry name" value="Neutral Protease Domain 2"/>
    <property type="match status" value="1"/>
</dbReference>
<organism evidence="1 2">
    <name type="scientific">Sporolactobacillus shoreicorticis</name>
    <dbReference type="NCBI Taxonomy" id="1923877"/>
    <lineage>
        <taxon>Bacteria</taxon>
        <taxon>Bacillati</taxon>
        <taxon>Bacillota</taxon>
        <taxon>Bacilli</taxon>
        <taxon>Bacillales</taxon>
        <taxon>Sporolactobacillaceae</taxon>
        <taxon>Sporolactobacillus</taxon>
    </lineage>
</organism>
<dbReference type="RefSeq" id="WP_253065501.1">
    <property type="nucleotide sequence ID" value="NZ_JAMXWM010000047.1"/>
</dbReference>
<protein>
    <recommendedName>
        <fullName evidence="3">Peptidase M1 membrane alanine aminopeptidase domain-containing protein</fullName>
    </recommendedName>
</protein>
<dbReference type="EMBL" id="JBHUMQ010000060">
    <property type="protein sequence ID" value="MFD2696150.1"/>
    <property type="molecule type" value="Genomic_DNA"/>
</dbReference>
<evidence type="ECO:0000313" key="2">
    <source>
        <dbReference type="Proteomes" id="UP001597399"/>
    </source>
</evidence>
<proteinExistence type="predicted"/>
<reference evidence="2" key="1">
    <citation type="journal article" date="2019" name="Int. J. Syst. Evol. Microbiol.">
        <title>The Global Catalogue of Microorganisms (GCM) 10K type strain sequencing project: providing services to taxonomists for standard genome sequencing and annotation.</title>
        <authorList>
            <consortium name="The Broad Institute Genomics Platform"/>
            <consortium name="The Broad Institute Genome Sequencing Center for Infectious Disease"/>
            <person name="Wu L."/>
            <person name="Ma J."/>
        </authorList>
    </citation>
    <scope>NUCLEOTIDE SEQUENCE [LARGE SCALE GENOMIC DNA]</scope>
    <source>
        <strain evidence="2">TISTR 2466</strain>
    </source>
</reference>
<dbReference type="Proteomes" id="UP001597399">
    <property type="component" value="Unassembled WGS sequence"/>
</dbReference>
<evidence type="ECO:0008006" key="3">
    <source>
        <dbReference type="Google" id="ProtNLM"/>
    </source>
</evidence>
<comment type="caution">
    <text evidence="1">The sequence shown here is derived from an EMBL/GenBank/DDBJ whole genome shotgun (WGS) entry which is preliminary data.</text>
</comment>
<sequence>MNNNLYKIKIEKYYNIWKIDVCFEIEISEKNPRNRFFFNSSLIVDYCVNEKCFNVRYDIIDNVLTVYYTGVIHIGYKIYGTLYIAIPKLNIPYPENRNYIYKVMICSECHEKFIFNHVNDIYKMLIIDKQMLLDKLVCIKKSVVCRSNFQNKLNLELAKFIEYFGLFKSNANVDIYIAKDINSLGLAYKEIILLNEKLIKSPMAMFFKYVIHEIFHQLIGFTIEFKDEFMCETLTEFMQLLYIQWRFSKRIYKKYRDHYIESLPSDKDKYCAGVLVWEMFYRTRLKNNKELKKFLITMENANQIWDYGKICLLLRKIYNYDFEKKISILNSKSIRMENKTNDF</sequence>
<accession>A0ABW5S9T4</accession>
<dbReference type="SUPFAM" id="SSF55486">
    <property type="entry name" value="Metalloproteases ('zincins'), catalytic domain"/>
    <property type="match status" value="1"/>
</dbReference>
<gene>
    <name evidence="1" type="ORF">ACFSUE_21335</name>
</gene>